<name>E3LPD3_CAERE</name>
<dbReference type="Proteomes" id="UP000008281">
    <property type="component" value="Unassembled WGS sequence"/>
</dbReference>
<gene>
    <name evidence="1" type="ORF">CRE_27267</name>
</gene>
<evidence type="ECO:0000313" key="2">
    <source>
        <dbReference type="Proteomes" id="UP000008281"/>
    </source>
</evidence>
<organism evidence="2">
    <name type="scientific">Caenorhabditis remanei</name>
    <name type="common">Caenorhabditis vulgaris</name>
    <dbReference type="NCBI Taxonomy" id="31234"/>
    <lineage>
        <taxon>Eukaryota</taxon>
        <taxon>Metazoa</taxon>
        <taxon>Ecdysozoa</taxon>
        <taxon>Nematoda</taxon>
        <taxon>Chromadorea</taxon>
        <taxon>Rhabditida</taxon>
        <taxon>Rhabditina</taxon>
        <taxon>Rhabditomorpha</taxon>
        <taxon>Rhabditoidea</taxon>
        <taxon>Rhabditidae</taxon>
        <taxon>Peloderinae</taxon>
        <taxon>Caenorhabditis</taxon>
    </lineage>
</organism>
<keyword evidence="2" id="KW-1185">Reference proteome</keyword>
<evidence type="ECO:0000313" key="1">
    <source>
        <dbReference type="EMBL" id="EFP05297.1"/>
    </source>
</evidence>
<sequence>MKSNVQFYFETNKQLQLEMRGSRLLSLLVQDNPNH</sequence>
<dbReference type="InParanoid" id="E3LPD3"/>
<accession>E3LPD3</accession>
<dbReference type="AlphaFoldDB" id="E3LPD3"/>
<dbReference type="HOGENOM" id="CLU_3368971_0_0_1"/>
<proteinExistence type="predicted"/>
<dbReference type="EMBL" id="DS268412">
    <property type="protein sequence ID" value="EFP05297.1"/>
    <property type="molecule type" value="Genomic_DNA"/>
</dbReference>
<protein>
    <submittedName>
        <fullName evidence="1">Uncharacterized protein</fullName>
    </submittedName>
</protein>
<reference evidence="1" key="1">
    <citation type="submission" date="2007-07" db="EMBL/GenBank/DDBJ databases">
        <title>PCAP assembly of the Caenorhabditis remanei genome.</title>
        <authorList>
            <consortium name="The Caenorhabditis remanei Sequencing Consortium"/>
            <person name="Wilson R.K."/>
        </authorList>
    </citation>
    <scope>NUCLEOTIDE SEQUENCE [LARGE SCALE GENOMIC DNA]</scope>
    <source>
        <strain evidence="1">PB4641</strain>
    </source>
</reference>